<protein>
    <submittedName>
        <fullName evidence="1">Uncharacterized protein</fullName>
    </submittedName>
</protein>
<evidence type="ECO:0000313" key="1">
    <source>
        <dbReference type="EMBL" id="AGZ95441.1"/>
    </source>
</evidence>
<name>A0A075CLB4_9POXV</name>
<organism evidence="1 2">
    <name type="scientific">Goatpox virus FZ</name>
    <dbReference type="NCBI Taxonomy" id="1416740"/>
    <lineage>
        <taxon>Viruses</taxon>
        <taxon>Varidnaviria</taxon>
        <taxon>Bamfordvirae</taxon>
        <taxon>Nucleocytoviricota</taxon>
        <taxon>Pokkesviricetes</taxon>
        <taxon>Chitovirales</taxon>
        <taxon>Poxviridae</taxon>
        <taxon>Chordopoxvirinae</taxon>
        <taxon>Capripoxvirus</taxon>
        <taxon>Capripoxvirus goatpox</taxon>
        <taxon>Goatpox virus</taxon>
    </lineage>
</organism>
<accession>A0A075CLB4</accession>
<sequence>MINRINLSYGIVKYIKALLLKENISESDKSIIKTIINESIYPHNYVYNILDFNSLTINFNTCEERNIIDFKDVNIKPQRCISYYKDYILESSEYMFIVCLKGETIIKCYNNNVISSNKVQKGEAFTLNIKTRYITITKNRDLHLAIITYTTIYPLIYYKNIVFSKDSSLYNIFSGYKFALFRISSDDDKVLEDIIILNGRYYYSNSMEKVNIINIKTLLDKYNIKINSFTQIDYIPKSSHKACVEALELSLDDVTVRQIYDGTSFKAVCSKSGIKYKIVILYCVLCYN</sequence>
<evidence type="ECO:0000313" key="2">
    <source>
        <dbReference type="Proteomes" id="UP000134642"/>
    </source>
</evidence>
<dbReference type="Proteomes" id="UP000134642">
    <property type="component" value="Segment"/>
</dbReference>
<dbReference type="EMBL" id="KC951854">
    <property type="protein sequence ID" value="AGZ95441.1"/>
    <property type="molecule type" value="Genomic_DNA"/>
</dbReference>
<gene>
    <name evidence="1" type="primary">GTPV120</name>
</gene>
<proteinExistence type="predicted"/>
<reference evidence="1 2" key="1">
    <citation type="journal article" date="2014" name="Vet. Microbiol.">
        <title>Complete genome sequence analysis of goatpox virus isolated from China shows high variation.</title>
        <authorList>
            <person name="Zeng X."/>
            <person name="Chi X."/>
            <person name="Li W."/>
            <person name="Hao W."/>
            <person name="Li M."/>
            <person name="Huang X."/>
            <person name="Huang Y."/>
            <person name="Rock D.L."/>
            <person name="Luo S."/>
            <person name="Wang S."/>
        </authorList>
    </citation>
    <scope>NUCLEOTIDE SEQUENCE [LARGE SCALE GENOMIC DNA]</scope>
    <source>
        <strain evidence="1">FZ</strain>
    </source>
</reference>